<accession>A0A845A3B3</accession>
<reference evidence="2 3" key="1">
    <citation type="submission" date="2019-12" db="EMBL/GenBank/DDBJ databases">
        <title>Genomic-based taxomic classification of the family Erythrobacteraceae.</title>
        <authorList>
            <person name="Xu L."/>
        </authorList>
    </citation>
    <scope>NUCLEOTIDE SEQUENCE [LARGE SCALE GENOMIC DNA]</scope>
    <source>
        <strain evidence="2 3">RC4-10-4</strain>
    </source>
</reference>
<dbReference type="PROSITE" id="PS51257">
    <property type="entry name" value="PROKAR_LIPOPROTEIN"/>
    <property type="match status" value="1"/>
</dbReference>
<keyword evidence="1" id="KW-0732">Signal</keyword>
<dbReference type="OrthoDB" id="9808290at2"/>
<organism evidence="2 3">
    <name type="scientific">Aurantiacibacter arachoides</name>
    <dbReference type="NCBI Taxonomy" id="1850444"/>
    <lineage>
        <taxon>Bacteria</taxon>
        <taxon>Pseudomonadati</taxon>
        <taxon>Pseudomonadota</taxon>
        <taxon>Alphaproteobacteria</taxon>
        <taxon>Sphingomonadales</taxon>
        <taxon>Erythrobacteraceae</taxon>
        <taxon>Aurantiacibacter</taxon>
    </lineage>
</organism>
<comment type="caution">
    <text evidence="2">The sequence shown here is derived from an EMBL/GenBank/DDBJ whole genome shotgun (WGS) entry which is preliminary data.</text>
</comment>
<feature type="chain" id="PRO_5032345765" evidence="1">
    <location>
        <begin position="23"/>
        <end position="173"/>
    </location>
</feature>
<dbReference type="AlphaFoldDB" id="A0A845A3B3"/>
<proteinExistence type="predicted"/>
<dbReference type="PANTHER" id="PTHR37953">
    <property type="entry name" value="UPF0127 PROTEIN MJ1496"/>
    <property type="match status" value="1"/>
</dbReference>
<sequence>MTGLRNASGKWLLPLVASLALAACSQQATAPASEAPSAAAAAAAPANVHPISGLQVVPVTITTDTATHTFAAEVAASAEEQRRGLMFRTAMGPDEGMIFPYQAPQPLSFWMHNTVLPLDLVFIDADNRIINVGRGQPYDETSIASDRPGVAVLELNGGRAAELGIGPGDLVEW</sequence>
<dbReference type="PANTHER" id="PTHR37953:SF1">
    <property type="entry name" value="UPF0127 PROTEIN MJ1496"/>
    <property type="match status" value="1"/>
</dbReference>
<protein>
    <submittedName>
        <fullName evidence="2">DUF192 domain-containing protein</fullName>
    </submittedName>
</protein>
<dbReference type="Gene3D" id="2.60.120.1140">
    <property type="entry name" value="Protein of unknown function DUF192"/>
    <property type="match status" value="1"/>
</dbReference>
<dbReference type="RefSeq" id="WP_131453444.1">
    <property type="nucleotide sequence ID" value="NZ_BMJK01000002.1"/>
</dbReference>
<dbReference type="Pfam" id="PF02643">
    <property type="entry name" value="DUF192"/>
    <property type="match status" value="1"/>
</dbReference>
<feature type="signal peptide" evidence="1">
    <location>
        <begin position="1"/>
        <end position="22"/>
    </location>
</feature>
<dbReference type="Proteomes" id="UP000460626">
    <property type="component" value="Unassembled WGS sequence"/>
</dbReference>
<evidence type="ECO:0000313" key="3">
    <source>
        <dbReference type="Proteomes" id="UP000460626"/>
    </source>
</evidence>
<dbReference type="InterPro" id="IPR003795">
    <property type="entry name" value="DUF192"/>
</dbReference>
<keyword evidence="3" id="KW-1185">Reference proteome</keyword>
<evidence type="ECO:0000313" key="2">
    <source>
        <dbReference type="EMBL" id="MXO94194.1"/>
    </source>
</evidence>
<dbReference type="EMBL" id="WTYH01000001">
    <property type="protein sequence ID" value="MXO94194.1"/>
    <property type="molecule type" value="Genomic_DNA"/>
</dbReference>
<gene>
    <name evidence="2" type="ORF">GRI62_11370</name>
</gene>
<dbReference type="InterPro" id="IPR038695">
    <property type="entry name" value="Saro_0823-like_sf"/>
</dbReference>
<name>A0A845A3B3_9SPHN</name>
<evidence type="ECO:0000256" key="1">
    <source>
        <dbReference type="SAM" id="SignalP"/>
    </source>
</evidence>